<proteinExistence type="predicted"/>
<organism evidence="2 3">
    <name type="scientific">Wolfiporia cocos (strain MD-104)</name>
    <name type="common">Brown rot fungus</name>
    <dbReference type="NCBI Taxonomy" id="742152"/>
    <lineage>
        <taxon>Eukaryota</taxon>
        <taxon>Fungi</taxon>
        <taxon>Dikarya</taxon>
        <taxon>Basidiomycota</taxon>
        <taxon>Agaricomycotina</taxon>
        <taxon>Agaricomycetes</taxon>
        <taxon>Polyporales</taxon>
        <taxon>Phaeolaceae</taxon>
        <taxon>Wolfiporia</taxon>
    </lineage>
</organism>
<sequence>MLDTSAIADNQLKEPNLRDLAPLFFGLHIAGGHVGLPLLVLTCLLSKKVKRHPTIINFCLTWIIYSVSYSLLLYGRNYKDSHPPQVLCFVQSAVIYATPSMAAVAAFAVVLQVYGTFYAIWDSESITKLPHAAKMLLMLAPPYITLATISAGAGIIVWQHPDAVNAKNGIYCAIHVEAFERYTVPLFCGLVLVFVSVLEAAVLVKIYRRRRYMKRVCPDAEVRRPSLGPWLRLAVFVAYSWVAIGACISFLTAPEFINPFPYMAQAALPLAAMIVFGTQEDVARVWLPWLWKSRDDMQVLESRPPSISPRTSRTSGAHNLSNASDCDICRVPSGENEEGEAETQIAAVA</sequence>
<keyword evidence="1" id="KW-0812">Transmembrane</keyword>
<feature type="transmembrane region" description="Helical" evidence="1">
    <location>
        <begin position="94"/>
        <end position="114"/>
    </location>
</feature>
<feature type="transmembrane region" description="Helical" evidence="1">
    <location>
        <begin position="184"/>
        <end position="204"/>
    </location>
</feature>
<evidence type="ECO:0000313" key="3">
    <source>
        <dbReference type="Proteomes" id="UP000218811"/>
    </source>
</evidence>
<feature type="transmembrane region" description="Helical" evidence="1">
    <location>
        <begin position="135"/>
        <end position="158"/>
    </location>
</feature>
<evidence type="ECO:0008006" key="4">
    <source>
        <dbReference type="Google" id="ProtNLM"/>
    </source>
</evidence>
<dbReference type="STRING" id="742152.A0A2H3IVF3"/>
<keyword evidence="1" id="KW-0472">Membrane</keyword>
<dbReference type="Proteomes" id="UP000218811">
    <property type="component" value="Unassembled WGS sequence"/>
</dbReference>
<keyword evidence="3" id="KW-1185">Reference proteome</keyword>
<dbReference type="EMBL" id="KB467831">
    <property type="protein sequence ID" value="PCH33972.1"/>
    <property type="molecule type" value="Genomic_DNA"/>
</dbReference>
<dbReference type="OMA" id="TWIIYSV"/>
<reference evidence="2 3" key="1">
    <citation type="journal article" date="2012" name="Science">
        <title>The Paleozoic origin of enzymatic lignin decomposition reconstructed from 31 fungal genomes.</title>
        <authorList>
            <person name="Floudas D."/>
            <person name="Binder M."/>
            <person name="Riley R."/>
            <person name="Barry K."/>
            <person name="Blanchette R.A."/>
            <person name="Henrissat B."/>
            <person name="Martinez A.T."/>
            <person name="Otillar R."/>
            <person name="Spatafora J.W."/>
            <person name="Yadav J.S."/>
            <person name="Aerts A."/>
            <person name="Benoit I."/>
            <person name="Boyd A."/>
            <person name="Carlson A."/>
            <person name="Copeland A."/>
            <person name="Coutinho P.M."/>
            <person name="de Vries R.P."/>
            <person name="Ferreira P."/>
            <person name="Findley K."/>
            <person name="Foster B."/>
            <person name="Gaskell J."/>
            <person name="Glotzer D."/>
            <person name="Gorecki P."/>
            <person name="Heitman J."/>
            <person name="Hesse C."/>
            <person name="Hori C."/>
            <person name="Igarashi K."/>
            <person name="Jurgens J.A."/>
            <person name="Kallen N."/>
            <person name="Kersten P."/>
            <person name="Kohler A."/>
            <person name="Kuees U."/>
            <person name="Kumar T.K.A."/>
            <person name="Kuo A."/>
            <person name="LaButti K."/>
            <person name="Larrondo L.F."/>
            <person name="Lindquist E."/>
            <person name="Ling A."/>
            <person name="Lombard V."/>
            <person name="Lucas S."/>
            <person name="Lundell T."/>
            <person name="Martin R."/>
            <person name="McLaughlin D.J."/>
            <person name="Morgenstern I."/>
            <person name="Morin E."/>
            <person name="Murat C."/>
            <person name="Nagy L.G."/>
            <person name="Nolan M."/>
            <person name="Ohm R.A."/>
            <person name="Patyshakuliyeva A."/>
            <person name="Rokas A."/>
            <person name="Ruiz-Duenas F.J."/>
            <person name="Sabat G."/>
            <person name="Salamov A."/>
            <person name="Samejima M."/>
            <person name="Schmutz J."/>
            <person name="Slot J.C."/>
            <person name="St John F."/>
            <person name="Stenlid J."/>
            <person name="Sun H."/>
            <person name="Sun S."/>
            <person name="Syed K."/>
            <person name="Tsang A."/>
            <person name="Wiebenga A."/>
            <person name="Young D."/>
            <person name="Pisabarro A."/>
            <person name="Eastwood D.C."/>
            <person name="Martin F."/>
            <person name="Cullen D."/>
            <person name="Grigoriev I.V."/>
            <person name="Hibbett D.S."/>
        </authorList>
    </citation>
    <scope>NUCLEOTIDE SEQUENCE [LARGE SCALE GENOMIC DNA]</scope>
    <source>
        <strain evidence="2 3">MD-104</strain>
    </source>
</reference>
<feature type="transmembrane region" description="Helical" evidence="1">
    <location>
        <begin position="20"/>
        <end position="43"/>
    </location>
</feature>
<accession>A0A2H3IVF3</accession>
<dbReference type="AlphaFoldDB" id="A0A2H3IVF3"/>
<dbReference type="OrthoDB" id="3046318at2759"/>
<evidence type="ECO:0000313" key="2">
    <source>
        <dbReference type="EMBL" id="PCH33972.1"/>
    </source>
</evidence>
<evidence type="ECO:0000256" key="1">
    <source>
        <dbReference type="SAM" id="Phobius"/>
    </source>
</evidence>
<name>A0A2H3IVF3_WOLCO</name>
<protein>
    <recommendedName>
        <fullName evidence="4">Fungal pheromone STE3G-protein-coupled receptor</fullName>
    </recommendedName>
</protein>
<feature type="transmembrane region" description="Helical" evidence="1">
    <location>
        <begin position="233"/>
        <end position="253"/>
    </location>
</feature>
<feature type="transmembrane region" description="Helical" evidence="1">
    <location>
        <begin position="55"/>
        <end position="74"/>
    </location>
</feature>
<keyword evidence="1" id="KW-1133">Transmembrane helix</keyword>
<gene>
    <name evidence="2" type="ORF">WOLCODRAFT_135422</name>
</gene>